<dbReference type="Pfam" id="PF00702">
    <property type="entry name" value="Hydrolase"/>
    <property type="match status" value="1"/>
</dbReference>
<dbReference type="EC" id="3.6.3.3" evidence="10"/>
<evidence type="ECO:0000256" key="1">
    <source>
        <dbReference type="ARBA" id="ARBA00004651"/>
    </source>
</evidence>
<feature type="transmembrane region" description="Helical" evidence="8">
    <location>
        <begin position="291"/>
        <end position="316"/>
    </location>
</feature>
<evidence type="ECO:0000256" key="2">
    <source>
        <dbReference type="ARBA" id="ARBA00006024"/>
    </source>
</evidence>
<dbReference type="Gene3D" id="3.40.1110.10">
    <property type="entry name" value="Calcium-transporting ATPase, cytoplasmic domain N"/>
    <property type="match status" value="1"/>
</dbReference>
<evidence type="ECO:0000256" key="7">
    <source>
        <dbReference type="ARBA" id="ARBA00023136"/>
    </source>
</evidence>
<evidence type="ECO:0000256" key="8">
    <source>
        <dbReference type="RuleBase" id="RU362081"/>
    </source>
</evidence>
<evidence type="ECO:0000313" key="10">
    <source>
        <dbReference type="EMBL" id="EFL44122.1"/>
    </source>
</evidence>
<feature type="domain" description="P-type ATPase A" evidence="9">
    <location>
        <begin position="139"/>
        <end position="239"/>
    </location>
</feature>
<keyword evidence="6 8" id="KW-1133">Transmembrane helix</keyword>
<dbReference type="RefSeq" id="WP_006304137.1">
    <property type="nucleotide sequence ID" value="NZ_AEDQ01000018.1"/>
</dbReference>
<dbReference type="Gene3D" id="3.40.50.1000">
    <property type="entry name" value="HAD superfamily/HAD-like"/>
    <property type="match status" value="1"/>
</dbReference>
<dbReference type="SUPFAM" id="SSF81653">
    <property type="entry name" value="Calcium ATPase, transduction domain A"/>
    <property type="match status" value="1"/>
</dbReference>
<dbReference type="EMBL" id="AEDQ01000018">
    <property type="protein sequence ID" value="EFL44122.1"/>
    <property type="molecule type" value="Genomic_DNA"/>
</dbReference>
<dbReference type="InterPro" id="IPR036412">
    <property type="entry name" value="HAD-like_sf"/>
</dbReference>
<accession>A0ABN0B036</accession>
<comment type="subcellular location">
    <subcellularLocation>
        <location evidence="1">Cell membrane</location>
        <topology evidence="1">Multi-pass membrane protein</topology>
    </subcellularLocation>
</comment>
<evidence type="ECO:0000259" key="9">
    <source>
        <dbReference type="Pfam" id="PF00122"/>
    </source>
</evidence>
<organism evidence="10 11">
    <name type="scientific">Fannyhessea vaginae PB189-T1-4</name>
    <dbReference type="NCBI Taxonomy" id="866774"/>
    <lineage>
        <taxon>Bacteria</taxon>
        <taxon>Bacillati</taxon>
        <taxon>Actinomycetota</taxon>
        <taxon>Coriobacteriia</taxon>
        <taxon>Coriobacteriales</taxon>
        <taxon>Atopobiaceae</taxon>
        <taxon>Fannyhessea</taxon>
    </lineage>
</organism>
<dbReference type="Pfam" id="PF00122">
    <property type="entry name" value="E1-E2_ATPase"/>
    <property type="match status" value="1"/>
</dbReference>
<keyword evidence="5" id="KW-1278">Translocase</keyword>
<evidence type="ECO:0000256" key="6">
    <source>
        <dbReference type="ARBA" id="ARBA00022989"/>
    </source>
</evidence>
<evidence type="ECO:0000256" key="4">
    <source>
        <dbReference type="ARBA" id="ARBA00022723"/>
    </source>
</evidence>
<dbReference type="InterPro" id="IPR044492">
    <property type="entry name" value="P_typ_ATPase_HD_dom"/>
</dbReference>
<dbReference type="PANTHER" id="PTHR48085">
    <property type="entry name" value="CADMIUM/ZINC-TRANSPORTING ATPASE HMA2-RELATED"/>
    <property type="match status" value="1"/>
</dbReference>
<dbReference type="InterPro" id="IPR059000">
    <property type="entry name" value="ATPase_P-type_domA"/>
</dbReference>
<keyword evidence="7 8" id="KW-0472">Membrane</keyword>
<dbReference type="GO" id="GO:0016787">
    <property type="term" value="F:hydrolase activity"/>
    <property type="evidence" value="ECO:0007669"/>
    <property type="project" value="UniProtKB-KW"/>
</dbReference>
<dbReference type="SFLD" id="SFLDS00003">
    <property type="entry name" value="Haloacid_Dehalogenase"/>
    <property type="match status" value="1"/>
</dbReference>
<dbReference type="InterPro" id="IPR008250">
    <property type="entry name" value="ATPase_P-typ_transduc_dom_A_sf"/>
</dbReference>
<dbReference type="InterPro" id="IPR023214">
    <property type="entry name" value="HAD_sf"/>
</dbReference>
<dbReference type="Gene3D" id="2.70.150.10">
    <property type="entry name" value="Calcium-transporting ATPase, cytoplasmic transduction domain A"/>
    <property type="match status" value="1"/>
</dbReference>
<keyword evidence="8" id="KW-0547">Nucleotide-binding</keyword>
<dbReference type="SFLD" id="SFLDG00002">
    <property type="entry name" value="C1.7:_P-type_atpase_like"/>
    <property type="match status" value="1"/>
</dbReference>
<evidence type="ECO:0000313" key="11">
    <source>
        <dbReference type="Proteomes" id="UP000004431"/>
    </source>
</evidence>
<dbReference type="SUPFAM" id="SSF56784">
    <property type="entry name" value="HAD-like"/>
    <property type="match status" value="1"/>
</dbReference>
<comment type="caution">
    <text evidence="10">The sequence shown here is derived from an EMBL/GenBank/DDBJ whole genome shotgun (WGS) entry which is preliminary data.</text>
</comment>
<keyword evidence="11" id="KW-1185">Reference proteome</keyword>
<dbReference type="SUPFAM" id="SSF81665">
    <property type="entry name" value="Calcium ATPase, transmembrane domain M"/>
    <property type="match status" value="1"/>
</dbReference>
<keyword evidence="10" id="KW-0378">Hydrolase</keyword>
<evidence type="ECO:0000256" key="5">
    <source>
        <dbReference type="ARBA" id="ARBA00022967"/>
    </source>
</evidence>
<feature type="transmembrane region" description="Helical" evidence="8">
    <location>
        <begin position="47"/>
        <end position="66"/>
    </location>
</feature>
<dbReference type="NCBIfam" id="TIGR01512">
    <property type="entry name" value="ATPase-IB2_Cd"/>
    <property type="match status" value="1"/>
</dbReference>
<dbReference type="InterPro" id="IPR001757">
    <property type="entry name" value="P_typ_ATPase"/>
</dbReference>
<keyword evidence="8" id="KW-0067">ATP-binding</keyword>
<dbReference type="InterPro" id="IPR051014">
    <property type="entry name" value="Cation_Transport_ATPase_IB"/>
</dbReference>
<feature type="transmembrane region" description="Helical" evidence="8">
    <location>
        <begin position="262"/>
        <end position="285"/>
    </location>
</feature>
<keyword evidence="8" id="KW-1003">Cell membrane</keyword>
<evidence type="ECO:0000256" key="3">
    <source>
        <dbReference type="ARBA" id="ARBA00022692"/>
    </source>
</evidence>
<keyword evidence="3 8" id="KW-0812">Transmembrane</keyword>
<dbReference type="PRINTS" id="PR00119">
    <property type="entry name" value="CATATPASE"/>
</dbReference>
<dbReference type="Proteomes" id="UP000004431">
    <property type="component" value="Unassembled WGS sequence"/>
</dbReference>
<dbReference type="InterPro" id="IPR018303">
    <property type="entry name" value="ATPase_P-typ_P_site"/>
</dbReference>
<feature type="transmembrane region" description="Helical" evidence="8">
    <location>
        <begin position="616"/>
        <end position="637"/>
    </location>
</feature>
<dbReference type="InterPro" id="IPR023298">
    <property type="entry name" value="ATPase_P-typ_TM_dom_sf"/>
</dbReference>
<dbReference type="PANTHER" id="PTHR48085:SF5">
    <property type="entry name" value="CADMIUM_ZINC-TRANSPORTING ATPASE HMA4-RELATED"/>
    <property type="match status" value="1"/>
</dbReference>
<name>A0ABN0B036_9ACTN</name>
<reference evidence="10 11" key="1">
    <citation type="submission" date="2010-08" db="EMBL/GenBank/DDBJ databases">
        <authorList>
            <person name="Durkin A.S."/>
            <person name="Madupu R."/>
            <person name="Torralba M."/>
            <person name="Gillis M."/>
            <person name="Methe B."/>
            <person name="Sutton G."/>
            <person name="Nelson K.E."/>
        </authorList>
    </citation>
    <scope>NUCLEOTIDE SEQUENCE [LARGE SCALE GENOMIC DNA]</scope>
    <source>
        <strain evidence="10 11">PB189-T1-4</strain>
    </source>
</reference>
<dbReference type="NCBIfam" id="TIGR01494">
    <property type="entry name" value="ATPase_P-type"/>
    <property type="match status" value="1"/>
</dbReference>
<proteinExistence type="inferred from homology"/>
<dbReference type="PRINTS" id="PR00941">
    <property type="entry name" value="CDATPASE"/>
</dbReference>
<protein>
    <submittedName>
        <fullName evidence="10">Cadmium-exporting ATPase</fullName>
        <ecNumber evidence="10">3.6.3.3</ecNumber>
    </submittedName>
</protein>
<dbReference type="SFLD" id="SFLDF00027">
    <property type="entry name" value="p-type_atpase"/>
    <property type="match status" value="1"/>
</dbReference>
<feature type="transmembrane region" description="Helical" evidence="8">
    <location>
        <begin position="20"/>
        <end position="41"/>
    </location>
</feature>
<dbReference type="InterPro" id="IPR027256">
    <property type="entry name" value="P-typ_ATPase_IB"/>
</dbReference>
<dbReference type="InterPro" id="IPR023299">
    <property type="entry name" value="ATPase_P-typ_cyto_dom_N"/>
</dbReference>
<keyword evidence="4 8" id="KW-0479">Metal-binding</keyword>
<sequence length="645" mass="69277">MHTLSLFFNRLQKEQQRHLLRILAALILFCIIEFLPLAALVGTTTALWLSFVLFLIPYLIAGYDVLARSVRGICKGDFLDENLLMSIATIGAFALVLFPEADPHMAEGAAVMIFYQIGEWFQDYAVNRSRSSIQSLMSIAPEYAWRQDATKLVRVAPDTLNIGDVIMVKPGERIALDGEVIEGYSQIDTSAITGEALPRLVRIGSHVVSGCVNLTGAISVRVSKAYSDSTVQRIMDLVENASSRKAETENVISRFARMYTPVVVLAAILLACVAPLCMGASWAVWIQRALVFLVVSCPCALVISVPLSFFGGIGAASKAGILVKGSNFLEILAQTSTIAFDKTGTLTTGKFGIVTTHPSEHVQKAQLLRIAAHVEVFSNHPTAQALRQAYTAGTNPALVSNFKEHAGKGVSAEFEGHRVYAGNLTLMRDLGIHETPCEVMGTCIYLAREGTYLGHIVIADSPKDDASQSIITLHDIGISTCVMLTGDRKPVAQAIAQRLGMDNVFAELLPQDKVCAIETLMHNAGEKERVAFVGDGINDAPVLMRADVGIAMGAMGSDAAIEAADVVLMDDKPTGIATAILIARKTMSIAWQNIVVALGIKLLILALAALGHADMWLAVFGDVGVTVIAVCNAMRALHAAKTYRA</sequence>
<comment type="similarity">
    <text evidence="2 8">Belongs to the cation transport ATPase (P-type) (TC 3.A.3) family. Type IB subfamily.</text>
</comment>
<gene>
    <name evidence="10" type="primary">cadA</name>
    <name evidence="10" type="ORF">HMPREF9248_0285</name>
</gene>
<dbReference type="NCBIfam" id="TIGR01525">
    <property type="entry name" value="ATPase-IB_hvy"/>
    <property type="match status" value="1"/>
</dbReference>
<feature type="transmembrane region" description="Helical" evidence="8">
    <location>
        <begin position="590"/>
        <end position="610"/>
    </location>
</feature>
<dbReference type="PROSITE" id="PS00154">
    <property type="entry name" value="ATPASE_E1_E2"/>
    <property type="match status" value="1"/>
</dbReference>